<evidence type="ECO:0000256" key="10">
    <source>
        <dbReference type="RuleBase" id="RU361207"/>
    </source>
</evidence>
<dbReference type="Gene3D" id="3.20.20.80">
    <property type="entry name" value="Glycosidases"/>
    <property type="match status" value="1"/>
</dbReference>
<evidence type="ECO:0000256" key="9">
    <source>
        <dbReference type="ARBA" id="ARBA00031501"/>
    </source>
</evidence>
<evidence type="ECO:0000256" key="4">
    <source>
        <dbReference type="ARBA" id="ARBA00020295"/>
    </source>
</evidence>
<sequence length="497" mass="55808">MGSRCAGVLLPVFSLPGSYGIGTIGQEARGFIDRLAAAGQRIWQILPLCPPGYGASPYSSHSTNAGNPWFIDLNSLVAKNWLAPHEIESLDWGDVPNRVNYAKVEQSSRKVLHLACARAGKWVESPDFVAFHEANPWVTDYALFMALKTHFGGVSWLEWPQEFRNRQPEALERARRELAKEIEFHLFSQWVFESQWEDLHQYASSQGIQILGDIPIYVSLDSVDTWVNPELFQLGADKLPSNVAGVPPDGFSATGQIWGNPLYDWPAHRREDFAWWKERLRVQLRRVDLLRVDHFRGLESYFAVPTGAKTAGAGHWEPGPGLEFFQAMEAELGDLPLVLEDLGYMIEEVRQLREATGKPGIQLIQFAFDSREPANYWPYEMPRNAVVYTGTHDNDTLRGWFDSLSSADQELARVYCAAQVTALADLPRCFLTLAMTSVADTCIIPVADYLGLGSEGRINTPSVANGNWEWKLDETTVGAIPWAFIDQLTRISGRYSE</sequence>
<organism evidence="11 12">
    <name type="scientific">Mobiluncus mulieris</name>
    <dbReference type="NCBI Taxonomy" id="2052"/>
    <lineage>
        <taxon>Bacteria</taxon>
        <taxon>Bacillati</taxon>
        <taxon>Actinomycetota</taxon>
        <taxon>Actinomycetes</taxon>
        <taxon>Actinomycetales</taxon>
        <taxon>Actinomycetaceae</taxon>
        <taxon>Mobiluncus</taxon>
    </lineage>
</organism>
<dbReference type="NCBIfam" id="TIGR00217">
    <property type="entry name" value="malQ"/>
    <property type="match status" value="1"/>
</dbReference>
<evidence type="ECO:0000256" key="2">
    <source>
        <dbReference type="ARBA" id="ARBA00005684"/>
    </source>
</evidence>
<evidence type="ECO:0000256" key="5">
    <source>
        <dbReference type="ARBA" id="ARBA00022676"/>
    </source>
</evidence>
<dbReference type="NCBIfam" id="NF011080">
    <property type="entry name" value="PRK14508.1-3"/>
    <property type="match status" value="1"/>
</dbReference>
<dbReference type="PANTHER" id="PTHR32438">
    <property type="entry name" value="4-ALPHA-GLUCANOTRANSFERASE DPE1, CHLOROPLASTIC/AMYLOPLASTIC"/>
    <property type="match status" value="1"/>
</dbReference>
<proteinExistence type="inferred from homology"/>
<name>A0A7Y0U275_9ACTO</name>
<keyword evidence="7 10" id="KW-0119">Carbohydrate metabolism</keyword>
<evidence type="ECO:0000256" key="3">
    <source>
        <dbReference type="ARBA" id="ARBA00012560"/>
    </source>
</evidence>
<dbReference type="AlphaFoldDB" id="A0A7Y0U275"/>
<evidence type="ECO:0000313" key="12">
    <source>
        <dbReference type="Proteomes" id="UP000578252"/>
    </source>
</evidence>
<dbReference type="Proteomes" id="UP000578252">
    <property type="component" value="Unassembled WGS sequence"/>
</dbReference>
<gene>
    <name evidence="11" type="primary">malQ</name>
    <name evidence="11" type="ORF">HHJ78_08695</name>
</gene>
<dbReference type="GO" id="GO:0005975">
    <property type="term" value="P:carbohydrate metabolic process"/>
    <property type="evidence" value="ECO:0007669"/>
    <property type="project" value="InterPro"/>
</dbReference>
<evidence type="ECO:0000256" key="6">
    <source>
        <dbReference type="ARBA" id="ARBA00022679"/>
    </source>
</evidence>
<evidence type="ECO:0000256" key="8">
    <source>
        <dbReference type="ARBA" id="ARBA00031423"/>
    </source>
</evidence>
<evidence type="ECO:0000313" key="11">
    <source>
        <dbReference type="EMBL" id="NMW65591.1"/>
    </source>
</evidence>
<dbReference type="GO" id="GO:0004134">
    <property type="term" value="F:4-alpha-glucanotransferase activity"/>
    <property type="evidence" value="ECO:0007669"/>
    <property type="project" value="UniProtKB-EC"/>
</dbReference>
<comment type="catalytic activity">
    <reaction evidence="1 10">
        <text>Transfers a segment of a (1-&gt;4)-alpha-D-glucan to a new position in an acceptor, which may be glucose or a (1-&gt;4)-alpha-D-glucan.</text>
        <dbReference type="EC" id="2.4.1.25"/>
    </reaction>
</comment>
<dbReference type="InterPro" id="IPR017853">
    <property type="entry name" value="GH"/>
</dbReference>
<dbReference type="RefSeq" id="WP_169772216.1">
    <property type="nucleotide sequence ID" value="NZ_JABCUR010000007.1"/>
</dbReference>
<protein>
    <recommendedName>
        <fullName evidence="4 10">4-alpha-glucanotransferase</fullName>
        <ecNumber evidence="3 10">2.4.1.25</ecNumber>
    </recommendedName>
    <alternativeName>
        <fullName evidence="8 10">Amylomaltase</fullName>
    </alternativeName>
    <alternativeName>
        <fullName evidence="9 10">Disproportionating enzyme</fullName>
    </alternativeName>
</protein>
<dbReference type="PANTHER" id="PTHR32438:SF5">
    <property type="entry name" value="4-ALPHA-GLUCANOTRANSFERASE DPE1, CHLOROPLASTIC_AMYLOPLASTIC"/>
    <property type="match status" value="1"/>
</dbReference>
<evidence type="ECO:0000256" key="7">
    <source>
        <dbReference type="ARBA" id="ARBA00023277"/>
    </source>
</evidence>
<dbReference type="EC" id="2.4.1.25" evidence="3 10"/>
<evidence type="ECO:0000256" key="1">
    <source>
        <dbReference type="ARBA" id="ARBA00000439"/>
    </source>
</evidence>
<comment type="similarity">
    <text evidence="2 10">Belongs to the disproportionating enzyme family.</text>
</comment>
<reference evidence="11 12" key="1">
    <citation type="submission" date="2020-04" db="EMBL/GenBank/DDBJ databases">
        <title>Antimicrobial susceptibility and clonality of vaginal-derived multi-drug resistant Mobiluncus isolates in China.</title>
        <authorList>
            <person name="Zhang X."/>
        </authorList>
    </citation>
    <scope>NUCLEOTIDE SEQUENCE [LARGE SCALE GENOMIC DNA]</scope>
    <source>
        <strain evidence="11 12">13</strain>
    </source>
</reference>
<comment type="caution">
    <text evidence="11">The sequence shown here is derived from an EMBL/GenBank/DDBJ whole genome shotgun (WGS) entry which is preliminary data.</text>
</comment>
<accession>A0A7Y0U275</accession>
<dbReference type="Pfam" id="PF02446">
    <property type="entry name" value="Glyco_hydro_77"/>
    <property type="match status" value="1"/>
</dbReference>
<keyword evidence="5 10" id="KW-0328">Glycosyltransferase</keyword>
<dbReference type="EMBL" id="JABCUR010000007">
    <property type="protein sequence ID" value="NMW65591.1"/>
    <property type="molecule type" value="Genomic_DNA"/>
</dbReference>
<dbReference type="InterPro" id="IPR003385">
    <property type="entry name" value="Glyco_hydro_77"/>
</dbReference>
<keyword evidence="6 10" id="KW-0808">Transferase</keyword>
<dbReference type="SUPFAM" id="SSF51445">
    <property type="entry name" value="(Trans)glycosidases"/>
    <property type="match status" value="1"/>
</dbReference>